<evidence type="ECO:0000313" key="2">
    <source>
        <dbReference type="Proteomes" id="UP000886998"/>
    </source>
</evidence>
<proteinExistence type="predicted"/>
<comment type="caution">
    <text evidence="1">The sequence shown here is derived from an EMBL/GenBank/DDBJ whole genome shotgun (WGS) entry which is preliminary data.</text>
</comment>
<reference evidence="1" key="1">
    <citation type="submission" date="2020-08" db="EMBL/GenBank/DDBJ databases">
        <title>Multicomponent nature underlies the extraordinary mechanical properties of spider dragline silk.</title>
        <authorList>
            <person name="Kono N."/>
            <person name="Nakamura H."/>
            <person name="Mori M."/>
            <person name="Yoshida Y."/>
            <person name="Ohtoshi R."/>
            <person name="Malay A.D."/>
            <person name="Moran D.A.P."/>
            <person name="Tomita M."/>
            <person name="Numata K."/>
            <person name="Arakawa K."/>
        </authorList>
    </citation>
    <scope>NUCLEOTIDE SEQUENCE</scope>
</reference>
<keyword evidence="2" id="KW-1185">Reference proteome</keyword>
<dbReference type="AlphaFoldDB" id="A0A8X6XBE5"/>
<protein>
    <submittedName>
        <fullName evidence="1">Uncharacterized protein</fullName>
    </submittedName>
</protein>
<accession>A0A8X6XBE5</accession>
<evidence type="ECO:0000313" key="1">
    <source>
        <dbReference type="EMBL" id="GFY49761.1"/>
    </source>
</evidence>
<dbReference type="EMBL" id="BMAV01007161">
    <property type="protein sequence ID" value="GFY49761.1"/>
    <property type="molecule type" value="Genomic_DNA"/>
</dbReference>
<dbReference type="Proteomes" id="UP000886998">
    <property type="component" value="Unassembled WGS sequence"/>
</dbReference>
<gene>
    <name evidence="1" type="ORF">TNIN_255401</name>
</gene>
<organism evidence="1 2">
    <name type="scientific">Trichonephila inaurata madagascariensis</name>
    <dbReference type="NCBI Taxonomy" id="2747483"/>
    <lineage>
        <taxon>Eukaryota</taxon>
        <taxon>Metazoa</taxon>
        <taxon>Ecdysozoa</taxon>
        <taxon>Arthropoda</taxon>
        <taxon>Chelicerata</taxon>
        <taxon>Arachnida</taxon>
        <taxon>Araneae</taxon>
        <taxon>Araneomorphae</taxon>
        <taxon>Entelegynae</taxon>
        <taxon>Araneoidea</taxon>
        <taxon>Nephilidae</taxon>
        <taxon>Trichonephila</taxon>
        <taxon>Trichonephila inaurata</taxon>
    </lineage>
</organism>
<sequence length="93" mass="10264">MHHFAANRIIKCHFRIAVSCPPFPGQACSCVNRHLSKIFLNHFHLPGKCCSSQGEGERDVRLLTSMAQAPGRTPKKRTVAESVYIKTVSISSA</sequence>
<name>A0A8X6XBE5_9ARAC</name>